<name>A0AAD6VKQ0_9AGAR</name>
<evidence type="ECO:0000313" key="2">
    <source>
        <dbReference type="Proteomes" id="UP001219525"/>
    </source>
</evidence>
<dbReference type="EMBL" id="JARJCW010000023">
    <property type="protein sequence ID" value="KAJ7212497.1"/>
    <property type="molecule type" value="Genomic_DNA"/>
</dbReference>
<comment type="caution">
    <text evidence="1">The sequence shown here is derived from an EMBL/GenBank/DDBJ whole genome shotgun (WGS) entry which is preliminary data.</text>
</comment>
<dbReference type="Proteomes" id="UP001219525">
    <property type="component" value="Unassembled WGS sequence"/>
</dbReference>
<evidence type="ECO:0000313" key="1">
    <source>
        <dbReference type="EMBL" id="KAJ7212497.1"/>
    </source>
</evidence>
<gene>
    <name evidence="1" type="ORF">GGX14DRAFT_620619</name>
</gene>
<reference evidence="1" key="1">
    <citation type="submission" date="2023-03" db="EMBL/GenBank/DDBJ databases">
        <title>Massive genome expansion in bonnet fungi (Mycena s.s.) driven by repeated elements and novel gene families across ecological guilds.</title>
        <authorList>
            <consortium name="Lawrence Berkeley National Laboratory"/>
            <person name="Harder C.B."/>
            <person name="Miyauchi S."/>
            <person name="Viragh M."/>
            <person name="Kuo A."/>
            <person name="Thoen E."/>
            <person name="Andreopoulos B."/>
            <person name="Lu D."/>
            <person name="Skrede I."/>
            <person name="Drula E."/>
            <person name="Henrissat B."/>
            <person name="Morin E."/>
            <person name="Kohler A."/>
            <person name="Barry K."/>
            <person name="LaButti K."/>
            <person name="Morin E."/>
            <person name="Salamov A."/>
            <person name="Lipzen A."/>
            <person name="Mereny Z."/>
            <person name="Hegedus B."/>
            <person name="Baldrian P."/>
            <person name="Stursova M."/>
            <person name="Weitz H."/>
            <person name="Taylor A."/>
            <person name="Grigoriev I.V."/>
            <person name="Nagy L.G."/>
            <person name="Martin F."/>
            <person name="Kauserud H."/>
        </authorList>
    </citation>
    <scope>NUCLEOTIDE SEQUENCE</scope>
    <source>
        <strain evidence="1">9144</strain>
    </source>
</reference>
<accession>A0AAD6VKQ0</accession>
<protein>
    <submittedName>
        <fullName evidence="1">Uncharacterized protein</fullName>
    </submittedName>
</protein>
<dbReference type="AlphaFoldDB" id="A0AAD6VKQ0"/>
<sequence>MTASLLSQQNTVIQASKAYAKEHSIVRHPFLSKRNALFVGFVIPHEECHRWAEAMFPDGPSLADHAFDTLFTSYLNYEFGEVINDSEIKPFHVVANPTGPPDVMYVIDIGIGEWENPLAEFNIDEVFDVKVMMAVEKDAEEVTRIFLKDKMPRTLCLSPLLKSPRTFALMREFASRVACAAGSEMQNVRGHAAEGSASSLKTARRVDTQTFSFSALYSAPRAPSSPPPRCSINSLMLAFLLQGILNAMHIRLRPLAALNRNANDV</sequence>
<keyword evidence="2" id="KW-1185">Reference proteome</keyword>
<proteinExistence type="predicted"/>
<organism evidence="1 2">
    <name type="scientific">Mycena pura</name>
    <dbReference type="NCBI Taxonomy" id="153505"/>
    <lineage>
        <taxon>Eukaryota</taxon>
        <taxon>Fungi</taxon>
        <taxon>Dikarya</taxon>
        <taxon>Basidiomycota</taxon>
        <taxon>Agaricomycotina</taxon>
        <taxon>Agaricomycetes</taxon>
        <taxon>Agaricomycetidae</taxon>
        <taxon>Agaricales</taxon>
        <taxon>Marasmiineae</taxon>
        <taxon>Mycenaceae</taxon>
        <taxon>Mycena</taxon>
    </lineage>
</organism>